<sequence>MLSNDHLRNSNQAALFQVDKVSASPEGYDLFLPVSFALCQGDIIQVEGRNGVGKTTLLRLLAGISVVDSGGIIWKQHSIYRVRQEFYRCSCFISHEPAVQEHLTSLENLQWRLGLKGEIYRRDQLLEALVAAGIESCQDVIGSVLSEGQRRRTALASLMLSQAQLWILDEPYTALDSGGVDWLTACIRKFLSGGGIVIVTSHQSLSSYFPIIKTIRLEHHQKTQQAHLESGYGG</sequence>
<evidence type="ECO:0000313" key="8">
    <source>
        <dbReference type="EMBL" id="PJE78556.1"/>
    </source>
</evidence>
<keyword evidence="2" id="KW-0547">Nucleotide-binding</keyword>
<dbReference type="SMART" id="SM00382">
    <property type="entry name" value="AAA"/>
    <property type="match status" value="1"/>
</dbReference>
<proteinExistence type="predicted"/>
<dbReference type="InterPro" id="IPR003593">
    <property type="entry name" value="AAA+_ATPase"/>
</dbReference>
<reference evidence="8" key="1">
    <citation type="journal article" date="2017" name="Appl. Environ. Microbiol.">
        <title>Molecular characterization of an Endozoicomonas-like organism causing infection in king scallop Pecten maximus L.</title>
        <authorList>
            <person name="Cano I."/>
            <person name="van Aerle R."/>
            <person name="Ross S."/>
            <person name="Verner-Jeffreys D.W."/>
            <person name="Paley R.K."/>
            <person name="Rimmer G."/>
            <person name="Ryder D."/>
            <person name="Hooper P."/>
            <person name="Stone D."/>
            <person name="Feist S.W."/>
        </authorList>
    </citation>
    <scope>NUCLEOTIDE SEQUENCE</scope>
</reference>
<dbReference type="GO" id="GO:0017004">
    <property type="term" value="P:cytochrome complex assembly"/>
    <property type="evidence" value="ECO:0007669"/>
    <property type="project" value="UniProtKB-KW"/>
</dbReference>
<feature type="domain" description="ABC transporter" evidence="7">
    <location>
        <begin position="16"/>
        <end position="234"/>
    </location>
</feature>
<dbReference type="EC" id="3.6.3.41" evidence="8"/>
<dbReference type="GO" id="GO:0022857">
    <property type="term" value="F:transmembrane transporter activity"/>
    <property type="evidence" value="ECO:0007669"/>
    <property type="project" value="InterPro"/>
</dbReference>
<name>A0A2H9T5Q7_9ZZZZ</name>
<keyword evidence="6" id="KW-0472">Membrane</keyword>
<evidence type="ECO:0000256" key="1">
    <source>
        <dbReference type="ARBA" id="ARBA00022448"/>
    </source>
</evidence>
<protein>
    <submittedName>
        <fullName evidence="8">Cytochrome c biogenesis ATP-binding export protein CcmA</fullName>
        <ecNumber evidence="8">3.6.3.41</ecNumber>
    </submittedName>
</protein>
<dbReference type="PANTHER" id="PTHR43499:SF1">
    <property type="entry name" value="ABC TRANSPORTER I FAMILY MEMBER 1"/>
    <property type="match status" value="1"/>
</dbReference>
<dbReference type="PROSITE" id="PS50893">
    <property type="entry name" value="ABC_TRANSPORTER_2"/>
    <property type="match status" value="1"/>
</dbReference>
<evidence type="ECO:0000256" key="6">
    <source>
        <dbReference type="ARBA" id="ARBA00023136"/>
    </source>
</evidence>
<keyword evidence="8" id="KW-0378">Hydrolase</keyword>
<evidence type="ECO:0000256" key="2">
    <source>
        <dbReference type="ARBA" id="ARBA00022741"/>
    </source>
</evidence>
<accession>A0A2H9T5Q7</accession>
<dbReference type="InterPro" id="IPR027417">
    <property type="entry name" value="P-loop_NTPase"/>
</dbReference>
<dbReference type="NCBIfam" id="TIGR01189">
    <property type="entry name" value="ccmA"/>
    <property type="match status" value="1"/>
</dbReference>
<keyword evidence="1" id="KW-0813">Transport</keyword>
<gene>
    <name evidence="8" type="primary">ccmA</name>
    <name evidence="8" type="ORF">CI610_02502</name>
</gene>
<dbReference type="EMBL" id="NSIT01000159">
    <property type="protein sequence ID" value="PJE78556.1"/>
    <property type="molecule type" value="Genomic_DNA"/>
</dbReference>
<evidence type="ECO:0000256" key="5">
    <source>
        <dbReference type="ARBA" id="ARBA00022967"/>
    </source>
</evidence>
<dbReference type="Pfam" id="PF00005">
    <property type="entry name" value="ABC_tran"/>
    <property type="match status" value="1"/>
</dbReference>
<comment type="caution">
    <text evidence="8">The sequence shown here is derived from an EMBL/GenBank/DDBJ whole genome shotgun (WGS) entry which is preliminary data.</text>
</comment>
<keyword evidence="4 8" id="KW-0067">ATP-binding</keyword>
<organism evidence="8">
    <name type="scientific">invertebrate metagenome</name>
    <dbReference type="NCBI Taxonomy" id="1711999"/>
    <lineage>
        <taxon>unclassified sequences</taxon>
        <taxon>metagenomes</taxon>
        <taxon>organismal metagenomes</taxon>
    </lineage>
</organism>
<dbReference type="SUPFAM" id="SSF52540">
    <property type="entry name" value="P-loop containing nucleoside triphosphate hydrolases"/>
    <property type="match status" value="1"/>
</dbReference>
<dbReference type="GO" id="GO:0016887">
    <property type="term" value="F:ATP hydrolysis activity"/>
    <property type="evidence" value="ECO:0007669"/>
    <property type="project" value="InterPro"/>
</dbReference>
<evidence type="ECO:0000256" key="3">
    <source>
        <dbReference type="ARBA" id="ARBA00022748"/>
    </source>
</evidence>
<evidence type="ECO:0000259" key="7">
    <source>
        <dbReference type="PROSITE" id="PS50893"/>
    </source>
</evidence>
<dbReference type="InterPro" id="IPR003439">
    <property type="entry name" value="ABC_transporter-like_ATP-bd"/>
</dbReference>
<dbReference type="Gene3D" id="3.40.50.300">
    <property type="entry name" value="P-loop containing nucleotide triphosphate hydrolases"/>
    <property type="match status" value="1"/>
</dbReference>
<keyword evidence="3" id="KW-0201">Cytochrome c-type biogenesis</keyword>
<dbReference type="AlphaFoldDB" id="A0A2H9T5Q7"/>
<dbReference type="NCBIfam" id="NF010061">
    <property type="entry name" value="PRK13538.1"/>
    <property type="match status" value="1"/>
</dbReference>
<evidence type="ECO:0000256" key="4">
    <source>
        <dbReference type="ARBA" id="ARBA00022840"/>
    </source>
</evidence>
<dbReference type="PANTHER" id="PTHR43499">
    <property type="entry name" value="ABC TRANSPORTER I FAMILY MEMBER 1"/>
    <property type="match status" value="1"/>
</dbReference>
<dbReference type="GO" id="GO:0005524">
    <property type="term" value="F:ATP binding"/>
    <property type="evidence" value="ECO:0007669"/>
    <property type="project" value="UniProtKB-KW"/>
</dbReference>
<keyword evidence="5" id="KW-1278">Translocase</keyword>
<dbReference type="InterPro" id="IPR005895">
    <property type="entry name" value="ABC_transptr_haem_export_CcmA"/>
</dbReference>